<feature type="compositionally biased region" description="Basic and acidic residues" evidence="1">
    <location>
        <begin position="94"/>
        <end position="115"/>
    </location>
</feature>
<dbReference type="Proteomes" id="UP001601197">
    <property type="component" value="Unassembled WGS sequence"/>
</dbReference>
<gene>
    <name evidence="2" type="ORF">ACFYNZ_16290</name>
</gene>
<evidence type="ECO:0008006" key="4">
    <source>
        <dbReference type="Google" id="ProtNLM"/>
    </source>
</evidence>
<feature type="region of interest" description="Disordered" evidence="1">
    <location>
        <begin position="1"/>
        <end position="27"/>
    </location>
</feature>
<keyword evidence="3" id="KW-1185">Reference proteome</keyword>
<name>A0ABW6KV00_9ACTN</name>
<proteinExistence type="predicted"/>
<evidence type="ECO:0000313" key="3">
    <source>
        <dbReference type="Proteomes" id="UP001601197"/>
    </source>
</evidence>
<evidence type="ECO:0000313" key="2">
    <source>
        <dbReference type="EMBL" id="MFE9171062.1"/>
    </source>
</evidence>
<accession>A0ABW6KV00</accession>
<reference evidence="2 3" key="1">
    <citation type="submission" date="2024-10" db="EMBL/GenBank/DDBJ databases">
        <title>The Natural Products Discovery Center: Release of the First 8490 Sequenced Strains for Exploring Actinobacteria Biosynthetic Diversity.</title>
        <authorList>
            <person name="Kalkreuter E."/>
            <person name="Kautsar S.A."/>
            <person name="Yang D."/>
            <person name="Bader C.D."/>
            <person name="Teijaro C.N."/>
            <person name="Fluegel L."/>
            <person name="Davis C.M."/>
            <person name="Simpson J.R."/>
            <person name="Lauterbach L."/>
            <person name="Steele A.D."/>
            <person name="Gui C."/>
            <person name="Meng S."/>
            <person name="Li G."/>
            <person name="Viehrig K."/>
            <person name="Ye F."/>
            <person name="Su P."/>
            <person name="Kiefer A.F."/>
            <person name="Nichols A."/>
            <person name="Cepeda A.J."/>
            <person name="Yan W."/>
            <person name="Fan B."/>
            <person name="Jiang Y."/>
            <person name="Adhikari A."/>
            <person name="Zheng C.-J."/>
            <person name="Schuster L."/>
            <person name="Cowan T.M."/>
            <person name="Smanski M.J."/>
            <person name="Chevrette M.G."/>
            <person name="De Carvalho L.P.S."/>
            <person name="Shen B."/>
        </authorList>
    </citation>
    <scope>NUCLEOTIDE SEQUENCE [LARGE SCALE GENOMIC DNA]</scope>
    <source>
        <strain evidence="2 3">NPDC007147</strain>
    </source>
</reference>
<evidence type="ECO:0000256" key="1">
    <source>
        <dbReference type="SAM" id="MobiDB-lite"/>
    </source>
</evidence>
<protein>
    <recommendedName>
        <fullName evidence="4">VCBS repeat-containing protein</fullName>
    </recommendedName>
</protein>
<organism evidence="2 3">
    <name type="scientific">Streptomyces kebangsaanensis</name>
    <dbReference type="NCBI Taxonomy" id="864058"/>
    <lineage>
        <taxon>Bacteria</taxon>
        <taxon>Bacillati</taxon>
        <taxon>Actinomycetota</taxon>
        <taxon>Actinomycetes</taxon>
        <taxon>Kitasatosporales</taxon>
        <taxon>Streptomycetaceae</taxon>
        <taxon>Streptomyces</taxon>
    </lineage>
</organism>
<feature type="region of interest" description="Disordered" evidence="1">
    <location>
        <begin position="75"/>
        <end position="142"/>
    </location>
</feature>
<dbReference type="RefSeq" id="WP_388347705.1">
    <property type="nucleotide sequence ID" value="NZ_JBIAFJ010000012.1"/>
</dbReference>
<feature type="compositionally biased region" description="Basic residues" evidence="1">
    <location>
        <begin position="7"/>
        <end position="20"/>
    </location>
</feature>
<sequence length="142" mass="15888">MRDVLRRPRGRPERRRHGRPRLSPSLAGADLVITFGAEDGRDAKAGPRDLVGDRGEGAEDVPAAVADYDHDRYPDLVSYGHEGDGAYSTTARLGSEEGFDREPDGMNRRYTKEADQTDQETPGSMPETEWRLGRSWHAVRRP</sequence>
<feature type="region of interest" description="Disordered" evidence="1">
    <location>
        <begin position="38"/>
        <end position="57"/>
    </location>
</feature>
<comment type="caution">
    <text evidence="2">The sequence shown here is derived from an EMBL/GenBank/DDBJ whole genome shotgun (WGS) entry which is preliminary data.</text>
</comment>
<dbReference type="EMBL" id="JBIAFJ010000012">
    <property type="protein sequence ID" value="MFE9171062.1"/>
    <property type="molecule type" value="Genomic_DNA"/>
</dbReference>